<evidence type="ECO:0000256" key="1">
    <source>
        <dbReference type="ARBA" id="ARBA00022679"/>
    </source>
</evidence>
<dbReference type="GO" id="GO:0016787">
    <property type="term" value="F:hydrolase activity"/>
    <property type="evidence" value="ECO:0007669"/>
    <property type="project" value="UniProtKB-KW"/>
</dbReference>
<sequence>SSITNSTEFIHEEDDLNSKQFYNLEVVIDKFKNISGPLLGRTDWLRTDSGKVSSIVQFPTPKTITEIKLFWALLQGEGGNENVVTYASRSLIAAEKNCSATEKEYLGCKKYRPYVELTHFKIATDYSALLWLYKLQSPSATGSVTYPLVDLHGRNLGVWHVKDLKAHREEVEGDMLIVSDHE</sequence>
<evidence type="ECO:0000256" key="2">
    <source>
        <dbReference type="ARBA" id="ARBA00022695"/>
    </source>
</evidence>
<evidence type="ECO:0000256" key="5">
    <source>
        <dbReference type="ARBA" id="ARBA00022801"/>
    </source>
</evidence>
<organism evidence="8 9">
    <name type="scientific">Ignelater luminosus</name>
    <name type="common">Cucubano</name>
    <name type="synonym">Pyrophorus luminosus</name>
    <dbReference type="NCBI Taxonomy" id="2038154"/>
    <lineage>
        <taxon>Eukaryota</taxon>
        <taxon>Metazoa</taxon>
        <taxon>Ecdysozoa</taxon>
        <taxon>Arthropoda</taxon>
        <taxon>Hexapoda</taxon>
        <taxon>Insecta</taxon>
        <taxon>Pterygota</taxon>
        <taxon>Neoptera</taxon>
        <taxon>Endopterygota</taxon>
        <taxon>Coleoptera</taxon>
        <taxon>Polyphaga</taxon>
        <taxon>Elateriformia</taxon>
        <taxon>Elateroidea</taxon>
        <taxon>Elateridae</taxon>
        <taxon>Agrypninae</taxon>
        <taxon>Pyrophorini</taxon>
        <taxon>Ignelater</taxon>
    </lineage>
</organism>
<dbReference type="GO" id="GO:0004519">
    <property type="term" value="F:endonuclease activity"/>
    <property type="evidence" value="ECO:0007669"/>
    <property type="project" value="UniProtKB-KW"/>
</dbReference>
<dbReference type="InterPro" id="IPR041373">
    <property type="entry name" value="RT_RNaseH"/>
</dbReference>
<keyword evidence="2" id="KW-0548">Nucleotidyltransferase</keyword>
<dbReference type="Pfam" id="PF17917">
    <property type="entry name" value="RT_RNaseH"/>
    <property type="match status" value="1"/>
</dbReference>
<keyword evidence="5" id="KW-0378">Hydrolase</keyword>
<dbReference type="AlphaFoldDB" id="A0A8K0CMC8"/>
<proteinExistence type="predicted"/>
<keyword evidence="6" id="KW-0695">RNA-directed DNA polymerase</keyword>
<evidence type="ECO:0000256" key="3">
    <source>
        <dbReference type="ARBA" id="ARBA00022722"/>
    </source>
</evidence>
<keyword evidence="9" id="KW-1185">Reference proteome</keyword>
<protein>
    <recommendedName>
        <fullName evidence="7">Reverse transcriptase RNase H-like domain-containing protein</fullName>
    </recommendedName>
</protein>
<evidence type="ECO:0000256" key="6">
    <source>
        <dbReference type="ARBA" id="ARBA00022918"/>
    </source>
</evidence>
<evidence type="ECO:0000313" key="8">
    <source>
        <dbReference type="EMBL" id="KAF2886702.1"/>
    </source>
</evidence>
<feature type="domain" description="Reverse transcriptase RNase H-like" evidence="7">
    <location>
        <begin position="72"/>
        <end position="137"/>
    </location>
</feature>
<keyword evidence="1" id="KW-0808">Transferase</keyword>
<reference evidence="8" key="1">
    <citation type="submission" date="2019-08" db="EMBL/GenBank/DDBJ databases">
        <title>The genome of the North American firefly Photinus pyralis.</title>
        <authorList>
            <consortium name="Photinus pyralis genome working group"/>
            <person name="Fallon T.R."/>
            <person name="Sander Lower S.E."/>
            <person name="Weng J.-K."/>
        </authorList>
    </citation>
    <scope>NUCLEOTIDE SEQUENCE</scope>
    <source>
        <strain evidence="8">TRF0915ILg1</strain>
        <tissue evidence="8">Whole body</tissue>
    </source>
</reference>
<evidence type="ECO:0000256" key="4">
    <source>
        <dbReference type="ARBA" id="ARBA00022759"/>
    </source>
</evidence>
<dbReference type="EMBL" id="VTPC01086776">
    <property type="protein sequence ID" value="KAF2886702.1"/>
    <property type="molecule type" value="Genomic_DNA"/>
</dbReference>
<keyword evidence="4" id="KW-0255">Endonuclease</keyword>
<dbReference type="Proteomes" id="UP000801492">
    <property type="component" value="Unassembled WGS sequence"/>
</dbReference>
<gene>
    <name evidence="8" type="ORF">ILUMI_19471</name>
</gene>
<dbReference type="GO" id="GO:0003964">
    <property type="term" value="F:RNA-directed DNA polymerase activity"/>
    <property type="evidence" value="ECO:0007669"/>
    <property type="project" value="UniProtKB-KW"/>
</dbReference>
<dbReference type="InterPro" id="IPR043502">
    <property type="entry name" value="DNA/RNA_pol_sf"/>
</dbReference>
<feature type="non-terminal residue" evidence="8">
    <location>
        <position position="182"/>
    </location>
</feature>
<evidence type="ECO:0000259" key="7">
    <source>
        <dbReference type="Pfam" id="PF17917"/>
    </source>
</evidence>
<dbReference type="SUPFAM" id="SSF56672">
    <property type="entry name" value="DNA/RNA polymerases"/>
    <property type="match status" value="1"/>
</dbReference>
<evidence type="ECO:0000313" key="9">
    <source>
        <dbReference type="Proteomes" id="UP000801492"/>
    </source>
</evidence>
<comment type="caution">
    <text evidence="8">The sequence shown here is derived from an EMBL/GenBank/DDBJ whole genome shotgun (WGS) entry which is preliminary data.</text>
</comment>
<keyword evidence="3" id="KW-0540">Nuclease</keyword>
<dbReference type="OrthoDB" id="425619at2759"/>
<name>A0A8K0CMC8_IGNLU</name>
<accession>A0A8K0CMC8</accession>